<dbReference type="GO" id="GO:0004312">
    <property type="term" value="F:fatty acid synthase activity"/>
    <property type="evidence" value="ECO:0007669"/>
    <property type="project" value="TreeGrafter"/>
</dbReference>
<evidence type="ECO:0000256" key="1">
    <source>
        <dbReference type="ARBA" id="ARBA00022450"/>
    </source>
</evidence>
<dbReference type="Gene3D" id="3.40.366.10">
    <property type="entry name" value="Malonyl-Coenzyme A Acyl Carrier Protein, domain 2"/>
    <property type="match status" value="1"/>
</dbReference>
<dbReference type="Pfam" id="PF00109">
    <property type="entry name" value="ketoacyl-synt"/>
    <property type="match status" value="1"/>
</dbReference>
<dbReference type="FunFam" id="3.40.50.720:FF:000209">
    <property type="entry name" value="Polyketide synthase Pks12"/>
    <property type="match status" value="1"/>
</dbReference>
<feature type="domain" description="Ketosynthase family 3 (KS3)" evidence="11">
    <location>
        <begin position="1"/>
        <end position="425"/>
    </location>
</feature>
<keyword evidence="14" id="KW-1185">Reference proteome</keyword>
<dbReference type="SMART" id="SM00829">
    <property type="entry name" value="PKS_ER"/>
    <property type="match status" value="1"/>
</dbReference>
<dbReference type="Gene3D" id="3.40.47.10">
    <property type="match status" value="1"/>
</dbReference>
<proteinExistence type="predicted"/>
<dbReference type="InterPro" id="IPR013968">
    <property type="entry name" value="PKS_KR"/>
</dbReference>
<evidence type="ECO:0000256" key="3">
    <source>
        <dbReference type="ARBA" id="ARBA00022679"/>
    </source>
</evidence>
<feature type="region of interest" description="N-terminal hotdog fold" evidence="8">
    <location>
        <begin position="974"/>
        <end position="1121"/>
    </location>
</feature>
<reference evidence="13" key="1">
    <citation type="journal article" date="2020" name="Stud. Mycol.">
        <title>101 Dothideomycetes genomes: a test case for predicting lifestyles and emergence of pathogens.</title>
        <authorList>
            <person name="Haridas S."/>
            <person name="Albert R."/>
            <person name="Binder M."/>
            <person name="Bloem J."/>
            <person name="Labutti K."/>
            <person name="Salamov A."/>
            <person name="Andreopoulos B."/>
            <person name="Baker S."/>
            <person name="Barry K."/>
            <person name="Bills G."/>
            <person name="Bluhm B."/>
            <person name="Cannon C."/>
            <person name="Castanera R."/>
            <person name="Culley D."/>
            <person name="Daum C."/>
            <person name="Ezra D."/>
            <person name="Gonzalez J."/>
            <person name="Henrissat B."/>
            <person name="Kuo A."/>
            <person name="Liang C."/>
            <person name="Lipzen A."/>
            <person name="Lutzoni F."/>
            <person name="Magnuson J."/>
            <person name="Mondo S."/>
            <person name="Nolan M."/>
            <person name="Ohm R."/>
            <person name="Pangilinan J."/>
            <person name="Park H.-J."/>
            <person name="Ramirez L."/>
            <person name="Alfaro M."/>
            <person name="Sun H."/>
            <person name="Tritt A."/>
            <person name="Yoshinaga Y."/>
            <person name="Zwiers L.-H."/>
            <person name="Turgeon B."/>
            <person name="Goodwin S."/>
            <person name="Spatafora J."/>
            <person name="Crous P."/>
            <person name="Grigoriev I."/>
        </authorList>
    </citation>
    <scope>NUCLEOTIDE SEQUENCE</scope>
    <source>
        <strain evidence="13">CBS 123094</strain>
    </source>
</reference>
<dbReference type="PROSITE" id="PS50075">
    <property type="entry name" value="CARRIER"/>
    <property type="match status" value="1"/>
</dbReference>
<dbReference type="InterPro" id="IPR001227">
    <property type="entry name" value="Ac_transferase_dom_sf"/>
</dbReference>
<dbReference type="GO" id="GO:0031177">
    <property type="term" value="F:phosphopantetheine binding"/>
    <property type="evidence" value="ECO:0007669"/>
    <property type="project" value="InterPro"/>
</dbReference>
<accession>A0A6A5WTK2</accession>
<dbReference type="InterPro" id="IPR029063">
    <property type="entry name" value="SAM-dependent_MTases_sf"/>
</dbReference>
<dbReference type="InterPro" id="IPR057326">
    <property type="entry name" value="KR_dom"/>
</dbReference>
<feature type="domain" description="Carrier" evidence="10">
    <location>
        <begin position="2443"/>
        <end position="2520"/>
    </location>
</feature>
<dbReference type="InterPro" id="IPR016039">
    <property type="entry name" value="Thiolase-like"/>
</dbReference>
<dbReference type="InterPro" id="IPR020843">
    <property type="entry name" value="ER"/>
</dbReference>
<dbReference type="SMART" id="SM00826">
    <property type="entry name" value="PKS_DH"/>
    <property type="match status" value="1"/>
</dbReference>
<dbReference type="Pfam" id="PF13602">
    <property type="entry name" value="ADH_zinc_N_2"/>
    <property type="match status" value="1"/>
</dbReference>
<dbReference type="Pfam" id="PF21089">
    <property type="entry name" value="PKS_DH_N"/>
    <property type="match status" value="1"/>
</dbReference>
<dbReference type="Pfam" id="PF08659">
    <property type="entry name" value="KR"/>
    <property type="match status" value="1"/>
</dbReference>
<dbReference type="SUPFAM" id="SSF53901">
    <property type="entry name" value="Thiolase-like"/>
    <property type="match status" value="1"/>
</dbReference>
<dbReference type="InterPro" id="IPR049900">
    <property type="entry name" value="PKS_mFAS_DH"/>
</dbReference>
<dbReference type="Pfam" id="PF00698">
    <property type="entry name" value="Acyl_transf_1"/>
    <property type="match status" value="1"/>
</dbReference>
<dbReference type="Gene3D" id="3.10.129.110">
    <property type="entry name" value="Polyketide synthase dehydratase"/>
    <property type="match status" value="1"/>
</dbReference>
<feature type="region of interest" description="Disordered" evidence="9">
    <location>
        <begin position="444"/>
        <end position="505"/>
    </location>
</feature>
<feature type="compositionally biased region" description="Basic and acidic residues" evidence="9">
    <location>
        <begin position="467"/>
        <end position="477"/>
    </location>
</feature>
<evidence type="ECO:0000259" key="12">
    <source>
        <dbReference type="PROSITE" id="PS52019"/>
    </source>
</evidence>
<gene>
    <name evidence="13" type="ORF">P154DRAFT_587875</name>
</gene>
<evidence type="ECO:0000259" key="11">
    <source>
        <dbReference type="PROSITE" id="PS52004"/>
    </source>
</evidence>
<dbReference type="SMART" id="SM00825">
    <property type="entry name" value="PKS_KS"/>
    <property type="match status" value="1"/>
</dbReference>
<dbReference type="GO" id="GO:0004315">
    <property type="term" value="F:3-oxoacyl-[acyl-carrier-protein] synthase activity"/>
    <property type="evidence" value="ECO:0007669"/>
    <property type="project" value="InterPro"/>
</dbReference>
<dbReference type="GO" id="GO:1901336">
    <property type="term" value="P:lactone biosynthetic process"/>
    <property type="evidence" value="ECO:0007669"/>
    <property type="project" value="UniProtKB-ARBA"/>
</dbReference>
<dbReference type="InterPro" id="IPR049551">
    <property type="entry name" value="PKS_DH_C"/>
</dbReference>
<dbReference type="Pfam" id="PF02801">
    <property type="entry name" value="Ketoacyl-synt_C"/>
    <property type="match status" value="1"/>
</dbReference>
<feature type="region of interest" description="C-terminal hotdog fold" evidence="8">
    <location>
        <begin position="1138"/>
        <end position="1288"/>
    </location>
</feature>
<keyword evidence="6" id="KW-0511">Multifunctional enzyme</keyword>
<evidence type="ECO:0000256" key="7">
    <source>
        <dbReference type="ARBA" id="ARBA00023315"/>
    </source>
</evidence>
<evidence type="ECO:0000256" key="5">
    <source>
        <dbReference type="ARBA" id="ARBA00023002"/>
    </source>
</evidence>
<evidence type="ECO:0000256" key="4">
    <source>
        <dbReference type="ARBA" id="ARBA00022857"/>
    </source>
</evidence>
<feature type="compositionally biased region" description="Basic and acidic residues" evidence="9">
    <location>
        <begin position="445"/>
        <end position="457"/>
    </location>
</feature>
<dbReference type="SMART" id="SM00827">
    <property type="entry name" value="PKS_AT"/>
    <property type="match status" value="1"/>
</dbReference>
<dbReference type="InterPro" id="IPR042104">
    <property type="entry name" value="PKS_dehydratase_sf"/>
</dbReference>
<dbReference type="InterPro" id="IPR020841">
    <property type="entry name" value="PKS_Beta-ketoAc_synthase_dom"/>
</dbReference>
<dbReference type="Pfam" id="PF23114">
    <property type="entry name" value="NAD-bd_HRPKS_sdrA"/>
    <property type="match status" value="1"/>
</dbReference>
<dbReference type="GO" id="GO:0016491">
    <property type="term" value="F:oxidoreductase activity"/>
    <property type="evidence" value="ECO:0007669"/>
    <property type="project" value="UniProtKB-KW"/>
</dbReference>
<dbReference type="Gene3D" id="3.90.180.10">
    <property type="entry name" value="Medium-chain alcohol dehydrogenases, catalytic domain"/>
    <property type="match status" value="2"/>
</dbReference>
<dbReference type="InterPro" id="IPR020806">
    <property type="entry name" value="PKS_PP-bd"/>
</dbReference>
<evidence type="ECO:0000256" key="9">
    <source>
        <dbReference type="SAM" id="MobiDB-lite"/>
    </source>
</evidence>
<dbReference type="OrthoDB" id="329835at2759"/>
<dbReference type="SUPFAM" id="SSF47336">
    <property type="entry name" value="ACP-like"/>
    <property type="match status" value="1"/>
</dbReference>
<feature type="active site" description="Proton acceptor; for dehydratase activity" evidence="8">
    <location>
        <position position="1006"/>
    </location>
</feature>
<dbReference type="SUPFAM" id="SSF51735">
    <property type="entry name" value="NAD(P)-binding Rossmann-fold domains"/>
    <property type="match status" value="2"/>
</dbReference>
<dbReference type="SUPFAM" id="SSF55048">
    <property type="entry name" value="Probable ACP-binding domain of malonyl-CoA ACP transacylase"/>
    <property type="match status" value="1"/>
</dbReference>
<keyword evidence="2" id="KW-0597">Phosphoprotein</keyword>
<dbReference type="PROSITE" id="PS52019">
    <property type="entry name" value="PKS_MFAS_DH"/>
    <property type="match status" value="1"/>
</dbReference>
<dbReference type="CDD" id="cd05195">
    <property type="entry name" value="enoyl_red"/>
    <property type="match status" value="1"/>
</dbReference>
<dbReference type="InterPro" id="IPR036736">
    <property type="entry name" value="ACP-like_sf"/>
</dbReference>
<evidence type="ECO:0000256" key="2">
    <source>
        <dbReference type="ARBA" id="ARBA00022553"/>
    </source>
</evidence>
<dbReference type="InterPro" id="IPR011032">
    <property type="entry name" value="GroES-like_sf"/>
</dbReference>
<dbReference type="InterPro" id="IPR013154">
    <property type="entry name" value="ADH-like_N"/>
</dbReference>
<evidence type="ECO:0000313" key="14">
    <source>
        <dbReference type="Proteomes" id="UP000799779"/>
    </source>
</evidence>
<dbReference type="InterPro" id="IPR013217">
    <property type="entry name" value="Methyltransf_12"/>
</dbReference>
<dbReference type="Gene3D" id="3.40.50.150">
    <property type="entry name" value="Vaccinia Virus protein VP39"/>
    <property type="match status" value="1"/>
</dbReference>
<dbReference type="InterPro" id="IPR014031">
    <property type="entry name" value="Ketoacyl_synth_C"/>
</dbReference>
<dbReference type="SUPFAM" id="SSF52151">
    <property type="entry name" value="FabD/lysophospholipase-like"/>
    <property type="match status" value="1"/>
</dbReference>
<dbReference type="InterPro" id="IPR016035">
    <property type="entry name" value="Acyl_Trfase/lysoPLipase"/>
</dbReference>
<dbReference type="InterPro" id="IPR036291">
    <property type="entry name" value="NAD(P)-bd_dom_sf"/>
</dbReference>
<dbReference type="EMBL" id="ML977568">
    <property type="protein sequence ID" value="KAF2004264.1"/>
    <property type="molecule type" value="Genomic_DNA"/>
</dbReference>
<dbReference type="InterPro" id="IPR016036">
    <property type="entry name" value="Malonyl_transacylase_ACP-bd"/>
</dbReference>
<keyword evidence="5" id="KW-0560">Oxidoreductase</keyword>
<dbReference type="Gene3D" id="3.30.70.3290">
    <property type="match status" value="1"/>
</dbReference>
<dbReference type="Pfam" id="PF14765">
    <property type="entry name" value="PS-DH"/>
    <property type="match status" value="1"/>
</dbReference>
<evidence type="ECO:0000256" key="6">
    <source>
        <dbReference type="ARBA" id="ARBA00023268"/>
    </source>
</evidence>
<dbReference type="PANTHER" id="PTHR43775">
    <property type="entry name" value="FATTY ACID SYNTHASE"/>
    <property type="match status" value="1"/>
</dbReference>
<dbReference type="GO" id="GO:0006633">
    <property type="term" value="P:fatty acid biosynthetic process"/>
    <property type="evidence" value="ECO:0007669"/>
    <property type="project" value="InterPro"/>
</dbReference>
<dbReference type="Pfam" id="PF23297">
    <property type="entry name" value="ACP_SdgA_C"/>
    <property type="match status" value="1"/>
</dbReference>
<protein>
    <submittedName>
        <fullName evidence="13">Polyketide synthase PksD</fullName>
    </submittedName>
</protein>
<evidence type="ECO:0000313" key="13">
    <source>
        <dbReference type="EMBL" id="KAF2004264.1"/>
    </source>
</evidence>
<evidence type="ECO:0000259" key="10">
    <source>
        <dbReference type="PROSITE" id="PS50075"/>
    </source>
</evidence>
<feature type="compositionally biased region" description="Polar residues" evidence="9">
    <location>
        <begin position="479"/>
        <end position="503"/>
    </location>
</feature>
<keyword evidence="1" id="KW-0596">Phosphopantetheine</keyword>
<dbReference type="PANTHER" id="PTHR43775:SF29">
    <property type="entry name" value="ASPERFURANONE POLYKETIDE SYNTHASE AFOG-RELATED"/>
    <property type="match status" value="1"/>
</dbReference>
<dbReference type="InterPro" id="IPR049552">
    <property type="entry name" value="PKS_DH_N"/>
</dbReference>
<dbReference type="InterPro" id="IPR050091">
    <property type="entry name" value="PKS_NRPS_Biosynth_Enz"/>
</dbReference>
<organism evidence="13 14">
    <name type="scientific">Amniculicola lignicola CBS 123094</name>
    <dbReference type="NCBI Taxonomy" id="1392246"/>
    <lineage>
        <taxon>Eukaryota</taxon>
        <taxon>Fungi</taxon>
        <taxon>Dikarya</taxon>
        <taxon>Ascomycota</taxon>
        <taxon>Pezizomycotina</taxon>
        <taxon>Dothideomycetes</taxon>
        <taxon>Pleosporomycetidae</taxon>
        <taxon>Pleosporales</taxon>
        <taxon>Amniculicolaceae</taxon>
        <taxon>Amniculicola</taxon>
    </lineage>
</organism>
<dbReference type="Pfam" id="PF08240">
    <property type="entry name" value="ADH_N"/>
    <property type="match status" value="1"/>
</dbReference>
<dbReference type="InterPro" id="IPR056501">
    <property type="entry name" value="NAD-bd_HRPKS_sdrA"/>
</dbReference>
<dbReference type="InterPro" id="IPR009081">
    <property type="entry name" value="PP-bd_ACP"/>
</dbReference>
<dbReference type="SUPFAM" id="SSF53335">
    <property type="entry name" value="S-adenosyl-L-methionine-dependent methyltransferases"/>
    <property type="match status" value="1"/>
</dbReference>
<dbReference type="Gene3D" id="1.10.1200.10">
    <property type="entry name" value="ACP-like"/>
    <property type="match status" value="1"/>
</dbReference>
<dbReference type="GO" id="GO:0044550">
    <property type="term" value="P:secondary metabolite biosynthetic process"/>
    <property type="evidence" value="ECO:0007669"/>
    <property type="project" value="TreeGrafter"/>
</dbReference>
<keyword evidence="4" id="KW-0521">NADP</keyword>
<keyword evidence="7" id="KW-0012">Acyltransferase</keyword>
<keyword evidence="3" id="KW-0808">Transferase</keyword>
<dbReference type="PROSITE" id="PS52004">
    <property type="entry name" value="KS3_2"/>
    <property type="match status" value="1"/>
</dbReference>
<feature type="active site" description="Proton donor; for dehydratase activity" evidence="8">
    <location>
        <position position="1198"/>
    </location>
</feature>
<dbReference type="Gene3D" id="3.40.50.720">
    <property type="entry name" value="NAD(P)-binding Rossmann-like Domain"/>
    <property type="match status" value="2"/>
</dbReference>
<dbReference type="SMART" id="SM00822">
    <property type="entry name" value="PKS_KR"/>
    <property type="match status" value="1"/>
</dbReference>
<feature type="domain" description="PKS/mFAS DH" evidence="12">
    <location>
        <begin position="974"/>
        <end position="1288"/>
    </location>
</feature>
<name>A0A6A5WTK2_9PLEO</name>
<dbReference type="CDD" id="cd00833">
    <property type="entry name" value="PKS"/>
    <property type="match status" value="1"/>
</dbReference>
<dbReference type="CDD" id="cd02440">
    <property type="entry name" value="AdoMet_MTases"/>
    <property type="match status" value="1"/>
</dbReference>
<dbReference type="InterPro" id="IPR014043">
    <property type="entry name" value="Acyl_transferase_dom"/>
</dbReference>
<dbReference type="Pfam" id="PF08242">
    <property type="entry name" value="Methyltransf_12"/>
    <property type="match status" value="1"/>
</dbReference>
<dbReference type="InterPro" id="IPR020807">
    <property type="entry name" value="PKS_DH"/>
</dbReference>
<dbReference type="SUPFAM" id="SSF50129">
    <property type="entry name" value="GroES-like"/>
    <property type="match status" value="1"/>
</dbReference>
<sequence>MEPIAIIGQSFRLPQSDDEQSFWEMIKNGRNAMTEWPKSRANIDSFYHTGTRKKSSMTSRGAHFLDLDPSVFDAPFFSVTSKEATSMDPQQRWLLETSYRAFENAGIPVETVVGTPTSVFAASMTDDYSRIVAKDPDEAPTNTATGNNPSILANRLSWYFDLRGPSITVNTACSSSMTAMDLACQSLRSGQSVLALVGGATALLSIETSVYLHNMNFLSSDSHCYSFDARANGYARGEGVVVLLLKKLSDAVRDGDSIRAVVRGTGLNQDGHTPGLTLPSQAAQEQLVRRVYRDCGLEFDTTRYIEAHGTGTQAGDSTEANVIGRVFGMNRSPENPLYIGSVKSNLGHLEGASALASIVKCIMILEKGVIAPNALFEKMNPKINAKFYNLVVPKRCIDWPTVGLRRVSINSFGFGGSNGHLILDDAYHTLEALSLQGIHNTLARPKTESSSKGRTKFESNVMGKLTAGDDDRDDLKTDTQSTDGSISTKSSVPFNTSGATSPSDLPAYDAQPQLLVFSARDESALNRIHAQYYGYLNNSTSNTPETTQRLAYVLSQRRSISSWRSVAIAGIHSTGDLQFSTPVKSLHDHGLAFVFTGQGAQYVNMGRSLIHFRVFRETLEAVNKIFQKLGAEWTLIDELENMSHINRPEYSQPLCTALQIALFELLSSWGITPLAVVGHSSGEIAAAYATGMLSLESACKVAFHRGRLSGVLALASSGAMMSVNINEADLPLYLENIADDGDVCVACINSPTNITLSGNSSSLDVLQARFDKDGIFAKKLNTGVAYHSPAMRTISAEYLQCLHGISRGSRPMSCSLMVSSVTGVPISATTASEPQYWVDNLVAPVRFVNSLEYIAVIGPKENRQLTIHDFLELGPHGALQRAVKDTLNQLGKKASYMSALSRFKEPLTAVFNVAGSLFSKGYPLDVSAVNQYDEKTQKTKMFLELPAYPFDRSQRYWFESRLSSDWRLRGSAPPDVLGARAADWNPLEPRWRKLLNVAETPWILDHVVGDTIIYPGAATLIMALEAVRQTADPAQIISGFTVKEATFMNPIVIKPESDSLAELVTQLRPLRQTYEKSSVRSEIRIFGRQEDIWRECFCATIHIEYEVAHRDGMNGGAEATVTAKTCRAQWERAVQTCDRPIEKEQLYNWLKSTGLQYGDTFQIVEGARWDGKEIALSHININPTEHQFGGIMHPTVFDAICQTSFAAPSGGGKITLPTLVPHKIHETWFAPSGWQYPHTSQVRVTTTSKLKTGVSGLDCKVVALADDGTLLARISKLEMLPILQNDTESEKERSLLSGIDWAPQLSLLSSSELQKYCTSAYTQNDESTQIHDMTHLEHVLRLVVQKHMPELEATNWECVPPHHRRQFDWLKKQLSKPQQYCSPKTAFNMPPRDEDLDSQIQVIHKLKPQRNLFFEIATNLPSIMRGDMSAFDIHCTAKLSAALYADVFTQMCDDRFESYLNLVSHQTPALRVLEVGAGTGGWTSCILSAFQRREERTDAMAFSEYIFTDISTSFFEKVDSKFSAFGARVKYTTLDITSDPLAQGFNPESFDIIFAGSVLHATANLSRSLENLRLLLKPQGQLVIQEPTRPNSFPIGLAFGVLDGWWLGEEDYRQLEPTVTEGRWDSLLRESGFSGNNMVLRDYCDDSAHTFSIMISTRCEKSPDPLFSTNSQILYVVEDGDYYQLLVASKLMEVLTSLSRSVMSLSELKDPSRRKADYVIILAEMGSSLLTKLESTTFNTLKACLQTWTNILWVTSPSSVSDAPFEGAKDGFLRSLRSESHNKRIVSLTLEISDKNISHIRKVFEAAFSSENPELEYAVRNDRILIPRLISEPLLSTALNATLYPHISTSSWLPGPPLKLDILHRGQLETLHFSEDLAFQTDILPDEVEIEAKAWGVSFRDMFIALGRLEENDFGADCAGIVTRVGSNVTHVKEGDNVAKLQKEEKILIHSAAGGTGQLAVMIAQMVGAEVFCTVGYQEKKDLLIQELGVKEDHIFYSRDTSFKNGILRMTNGCGVDVVLNSLVGEGLRASWECIAAYGRFIELGKADIKSNAQLPMGSFAKNVSFTAVDIRHISQSRPRLGDSVWANLLDLADKRILHCPQPLHIYGVDKVEEAFRYFQSGKNTGRTIITADSSAIKRLLERRTWKFETDASYLIAGGLGGIGRAMMRWMASRGAKNLIVLSRFSRTSSGSKAAAEVIDDLAKLGIKVATPRCDVSSASSLCAALEGCAKTMPPIRGCINAAMVLQDSIFDNMTHSQWTETVNSKVSTSWNLHLHLPSDLDFFILLASVAGVIGSPGQANYAAGCTFQDALARHRVSHGQNAISIDLGAMRSIGIIAETGRLQKTFENMQGMVKIEDGEFFALLDVLCDPGRPRTTAPEKSLIAMGLVTPADMMSNGEDPLDMMQRPLFANFAQPRVAVQHVGSSSLINFKAKFAQTEGYEARANLVVEALAHKLARALSITSEDVDASKPLHVFGVDSLVAVELRNWMGKEFAADVAIFDIMGSPSVASLGDLVARLSKLSKVA</sequence>
<evidence type="ECO:0000256" key="8">
    <source>
        <dbReference type="PROSITE-ProRule" id="PRU01363"/>
    </source>
</evidence>
<dbReference type="PROSITE" id="PS00606">
    <property type="entry name" value="KS3_1"/>
    <property type="match status" value="1"/>
</dbReference>
<dbReference type="InterPro" id="IPR014030">
    <property type="entry name" value="Ketoacyl_synth_N"/>
</dbReference>
<dbReference type="Proteomes" id="UP000799779">
    <property type="component" value="Unassembled WGS sequence"/>
</dbReference>
<dbReference type="InterPro" id="IPR018201">
    <property type="entry name" value="Ketoacyl_synth_AS"/>
</dbReference>
<dbReference type="SMART" id="SM00823">
    <property type="entry name" value="PKS_PP"/>
    <property type="match status" value="1"/>
</dbReference>